<dbReference type="STRING" id="196109.A0A136J4R5"/>
<evidence type="ECO:0000313" key="1">
    <source>
        <dbReference type="EMBL" id="KXJ92104.1"/>
    </source>
</evidence>
<organism evidence="1 2">
    <name type="scientific">Microdochium bolleyi</name>
    <dbReference type="NCBI Taxonomy" id="196109"/>
    <lineage>
        <taxon>Eukaryota</taxon>
        <taxon>Fungi</taxon>
        <taxon>Dikarya</taxon>
        <taxon>Ascomycota</taxon>
        <taxon>Pezizomycotina</taxon>
        <taxon>Sordariomycetes</taxon>
        <taxon>Xylariomycetidae</taxon>
        <taxon>Xylariales</taxon>
        <taxon>Microdochiaceae</taxon>
        <taxon>Microdochium</taxon>
    </lineage>
</organism>
<reference evidence="2" key="1">
    <citation type="submission" date="2016-02" db="EMBL/GenBank/DDBJ databases">
        <title>Draft genome sequence of Microdochium bolleyi, a fungal endophyte of beachgrass.</title>
        <authorList>
            <consortium name="DOE Joint Genome Institute"/>
            <person name="David A.S."/>
            <person name="May G."/>
            <person name="Haridas S."/>
            <person name="Lim J."/>
            <person name="Wang M."/>
            <person name="Labutti K."/>
            <person name="Lipzen A."/>
            <person name="Barry K."/>
            <person name="Grigoriev I.V."/>
        </authorList>
    </citation>
    <scope>NUCLEOTIDE SEQUENCE [LARGE SCALE GENOMIC DNA]</scope>
    <source>
        <strain evidence="2">J235TASD1</strain>
    </source>
</reference>
<keyword evidence="2" id="KW-1185">Reference proteome</keyword>
<dbReference type="EMBL" id="KQ964249">
    <property type="protein sequence ID" value="KXJ92104.1"/>
    <property type="molecule type" value="Genomic_DNA"/>
</dbReference>
<dbReference type="OrthoDB" id="406544at2759"/>
<accession>A0A136J4R5</accession>
<proteinExistence type="predicted"/>
<sequence>MCAREGGGSHAINMLIEQSQFCLLPSLEEASVSLSRVDDECGKATPLCLPSMSEPSVLNLGAGVDGIFQPLAVRTPSQSRHGQPIMRCPRCFVAVYSEYASGPPSRLSDCQPVIEEYYSRDEMWRAGALKIWRTLLPESRTWQLAQERKAASGRG</sequence>
<dbReference type="InParanoid" id="A0A136J4R5"/>
<evidence type="ECO:0000313" key="2">
    <source>
        <dbReference type="Proteomes" id="UP000070501"/>
    </source>
</evidence>
<protein>
    <submittedName>
        <fullName evidence="1">Uncharacterized protein</fullName>
    </submittedName>
</protein>
<dbReference type="Proteomes" id="UP000070501">
    <property type="component" value="Unassembled WGS sequence"/>
</dbReference>
<name>A0A136J4R5_9PEZI</name>
<gene>
    <name evidence="1" type="ORF">Micbo1qcDRAFT_195048</name>
</gene>
<dbReference type="AlphaFoldDB" id="A0A136J4R5"/>